<name>A0A4Z2IVA6_9TELE</name>
<organism evidence="2 3">
    <name type="scientific">Liparis tanakae</name>
    <name type="common">Tanaka's snailfish</name>
    <dbReference type="NCBI Taxonomy" id="230148"/>
    <lineage>
        <taxon>Eukaryota</taxon>
        <taxon>Metazoa</taxon>
        <taxon>Chordata</taxon>
        <taxon>Craniata</taxon>
        <taxon>Vertebrata</taxon>
        <taxon>Euteleostomi</taxon>
        <taxon>Actinopterygii</taxon>
        <taxon>Neopterygii</taxon>
        <taxon>Teleostei</taxon>
        <taxon>Neoteleostei</taxon>
        <taxon>Acanthomorphata</taxon>
        <taxon>Eupercaria</taxon>
        <taxon>Perciformes</taxon>
        <taxon>Cottioidei</taxon>
        <taxon>Cottales</taxon>
        <taxon>Liparidae</taxon>
        <taxon>Liparis</taxon>
    </lineage>
</organism>
<evidence type="ECO:0000313" key="3">
    <source>
        <dbReference type="Proteomes" id="UP000314294"/>
    </source>
</evidence>
<comment type="caution">
    <text evidence="2">The sequence shown here is derived from an EMBL/GenBank/DDBJ whole genome shotgun (WGS) entry which is preliminary data.</text>
</comment>
<evidence type="ECO:0000313" key="2">
    <source>
        <dbReference type="EMBL" id="TNN81761.1"/>
    </source>
</evidence>
<gene>
    <name evidence="2" type="ORF">EYF80_007890</name>
</gene>
<sequence length="106" mass="11633">MLRGRIGVHLPASRRPLTPSYRAFGVHQQQMFGDCSASRRLILPWYHVWPSSSSCARSAAERTRRGLALSTDAALWRPDTWAGAGPGGGGWDRHWMASSKGSGVEK</sequence>
<dbReference type="EMBL" id="SRLO01000044">
    <property type="protein sequence ID" value="TNN81761.1"/>
    <property type="molecule type" value="Genomic_DNA"/>
</dbReference>
<keyword evidence="3" id="KW-1185">Reference proteome</keyword>
<dbReference type="AlphaFoldDB" id="A0A4Z2IVA6"/>
<feature type="region of interest" description="Disordered" evidence="1">
    <location>
        <begin position="81"/>
        <end position="106"/>
    </location>
</feature>
<accession>A0A4Z2IVA6</accession>
<dbReference type="Proteomes" id="UP000314294">
    <property type="component" value="Unassembled WGS sequence"/>
</dbReference>
<reference evidence="2 3" key="1">
    <citation type="submission" date="2019-03" db="EMBL/GenBank/DDBJ databases">
        <title>First draft genome of Liparis tanakae, snailfish: a comprehensive survey of snailfish specific genes.</title>
        <authorList>
            <person name="Kim W."/>
            <person name="Song I."/>
            <person name="Jeong J.-H."/>
            <person name="Kim D."/>
            <person name="Kim S."/>
            <person name="Ryu S."/>
            <person name="Song J.Y."/>
            <person name="Lee S.K."/>
        </authorList>
    </citation>
    <scope>NUCLEOTIDE SEQUENCE [LARGE SCALE GENOMIC DNA]</scope>
    <source>
        <tissue evidence="2">Muscle</tissue>
    </source>
</reference>
<protein>
    <submittedName>
        <fullName evidence="2">Uncharacterized protein</fullName>
    </submittedName>
</protein>
<proteinExistence type="predicted"/>
<evidence type="ECO:0000256" key="1">
    <source>
        <dbReference type="SAM" id="MobiDB-lite"/>
    </source>
</evidence>